<dbReference type="PANTHER" id="PTHR12354">
    <property type="entry name" value="INTERFERON-RELATED DEVELOPMENTAL REGULATOR"/>
    <property type="match status" value="1"/>
</dbReference>
<dbReference type="PANTHER" id="PTHR12354:SF1">
    <property type="entry name" value="INTERFERON-RELATED DEVELOPMENTAL REGULATOR 1"/>
    <property type="match status" value="1"/>
</dbReference>
<dbReference type="InterPro" id="IPR039777">
    <property type="entry name" value="IFRD"/>
</dbReference>
<dbReference type="InterPro" id="IPR007701">
    <property type="entry name" value="Interferon-rel_develop_reg_N"/>
</dbReference>
<sequence>MKSWKRRFRNFVKYILSGSDQSKIPAVVKCIALVAFLGADDLDETEMVMETIWKVIQPKSGYNVTTVNYEPPMVVVAINAWSFLLTTISTWRINPENWIKHISHLSTLLEADDRSVRMAAGEAIALCFELKLFVVKPADEEDAKYLQHLTYMQNMKAKVIAQIGTLSCEASRKGANKKNLNEQRELFHKIWDYVMNGGNVEETGFQLEELYSKFHKAISAEGIPPSCSGQSSYA</sequence>
<evidence type="ECO:0000313" key="3">
    <source>
        <dbReference type="Proteomes" id="UP001151287"/>
    </source>
</evidence>
<gene>
    <name evidence="2" type="ORF">LUZ63_003706</name>
</gene>
<protein>
    <recommendedName>
        <fullName evidence="1">Interferon-related developmental regulator N-terminal domain-containing protein</fullName>
    </recommendedName>
</protein>
<dbReference type="Proteomes" id="UP001151287">
    <property type="component" value="Unassembled WGS sequence"/>
</dbReference>
<feature type="domain" description="Interferon-related developmental regulator N-terminal" evidence="1">
    <location>
        <begin position="11"/>
        <end position="194"/>
    </location>
</feature>
<proteinExistence type="predicted"/>
<name>A0A9Q0D290_9POAL</name>
<dbReference type="AlphaFoldDB" id="A0A9Q0D290"/>
<dbReference type="EMBL" id="JAMQYH010000001">
    <property type="protein sequence ID" value="KAJ1703927.1"/>
    <property type="molecule type" value="Genomic_DNA"/>
</dbReference>
<dbReference type="OrthoDB" id="686784at2759"/>
<comment type="caution">
    <text evidence="2">The sequence shown here is derived from an EMBL/GenBank/DDBJ whole genome shotgun (WGS) entry which is preliminary data.</text>
</comment>
<dbReference type="Pfam" id="PF05004">
    <property type="entry name" value="IFRD"/>
    <property type="match status" value="1"/>
</dbReference>
<keyword evidence="3" id="KW-1185">Reference proteome</keyword>
<organism evidence="2 3">
    <name type="scientific">Rhynchospora breviuscula</name>
    <dbReference type="NCBI Taxonomy" id="2022672"/>
    <lineage>
        <taxon>Eukaryota</taxon>
        <taxon>Viridiplantae</taxon>
        <taxon>Streptophyta</taxon>
        <taxon>Embryophyta</taxon>
        <taxon>Tracheophyta</taxon>
        <taxon>Spermatophyta</taxon>
        <taxon>Magnoliopsida</taxon>
        <taxon>Liliopsida</taxon>
        <taxon>Poales</taxon>
        <taxon>Cyperaceae</taxon>
        <taxon>Cyperoideae</taxon>
        <taxon>Rhynchosporeae</taxon>
        <taxon>Rhynchospora</taxon>
    </lineage>
</organism>
<evidence type="ECO:0000259" key="1">
    <source>
        <dbReference type="Pfam" id="PF05004"/>
    </source>
</evidence>
<accession>A0A9Q0D290</accession>
<evidence type="ECO:0000313" key="2">
    <source>
        <dbReference type="EMBL" id="KAJ1703927.1"/>
    </source>
</evidence>
<reference evidence="2" key="1">
    <citation type="journal article" date="2022" name="Cell">
        <title>Repeat-based holocentromeres influence genome architecture and karyotype evolution.</title>
        <authorList>
            <person name="Hofstatter P.G."/>
            <person name="Thangavel G."/>
            <person name="Lux T."/>
            <person name="Neumann P."/>
            <person name="Vondrak T."/>
            <person name="Novak P."/>
            <person name="Zhang M."/>
            <person name="Costa L."/>
            <person name="Castellani M."/>
            <person name="Scott A."/>
            <person name="Toegelov H."/>
            <person name="Fuchs J."/>
            <person name="Mata-Sucre Y."/>
            <person name="Dias Y."/>
            <person name="Vanzela A.L.L."/>
            <person name="Huettel B."/>
            <person name="Almeida C.C.S."/>
            <person name="Simkova H."/>
            <person name="Souza G."/>
            <person name="Pedrosa-Harand A."/>
            <person name="Macas J."/>
            <person name="Mayer K.F.X."/>
            <person name="Houben A."/>
            <person name="Marques A."/>
        </authorList>
    </citation>
    <scope>NUCLEOTIDE SEQUENCE</scope>
    <source>
        <strain evidence="2">RhyBre1mFocal</strain>
    </source>
</reference>